<dbReference type="Proteomes" id="UP000487649">
    <property type="component" value="Unassembled WGS sequence"/>
</dbReference>
<evidence type="ECO:0000313" key="3">
    <source>
        <dbReference type="EMBL" id="MTL93364.1"/>
    </source>
</evidence>
<name>A0A6G2CGL2_9FIRM</name>
<proteinExistence type="predicted"/>
<dbReference type="Pfam" id="PF07963">
    <property type="entry name" value="N_methyl"/>
    <property type="match status" value="1"/>
</dbReference>
<keyword evidence="1" id="KW-1133">Transmembrane helix</keyword>
<gene>
    <name evidence="3" type="ORF">GMA64_02370</name>
    <name evidence="2" type="ORF">GMA92_08285</name>
</gene>
<dbReference type="AlphaFoldDB" id="A0A6G2CGL2"/>
<keyword evidence="1" id="KW-0812">Transmembrane</keyword>
<evidence type="ECO:0000313" key="4">
    <source>
        <dbReference type="Proteomes" id="UP000487649"/>
    </source>
</evidence>
<protein>
    <submittedName>
        <fullName evidence="3">Prepilin-type N-terminal cleavage/methylation domain-containing protein</fullName>
    </submittedName>
</protein>
<dbReference type="RefSeq" id="WP_006785812.1">
    <property type="nucleotide sequence ID" value="NZ_CABJBH010000003.1"/>
</dbReference>
<evidence type="ECO:0000256" key="1">
    <source>
        <dbReference type="SAM" id="Phobius"/>
    </source>
</evidence>
<sequence>MKKLNQKGFTLIEMMIVLIVVSILTLLIIPNAAKYITKANEDGCVAYKASIVAQNTANSFIGEPTVSEDPKIIQKLCTSDSLVDTNDGIE</sequence>
<dbReference type="InterPro" id="IPR012902">
    <property type="entry name" value="N_methyl_site"/>
</dbReference>
<dbReference type="PROSITE" id="PS00409">
    <property type="entry name" value="PROKAR_NTER_METHYL"/>
    <property type="match status" value="1"/>
</dbReference>
<comment type="caution">
    <text evidence="3">The sequence shown here is derived from an EMBL/GenBank/DDBJ whole genome shotgun (WGS) entry which is preliminary data.</text>
</comment>
<dbReference type="GeneID" id="60059350"/>
<feature type="transmembrane region" description="Helical" evidence="1">
    <location>
        <begin position="12"/>
        <end position="29"/>
    </location>
</feature>
<dbReference type="SUPFAM" id="SSF54523">
    <property type="entry name" value="Pili subunits"/>
    <property type="match status" value="1"/>
</dbReference>
<keyword evidence="1" id="KW-0472">Membrane</keyword>
<dbReference type="NCBIfam" id="TIGR02532">
    <property type="entry name" value="IV_pilin_GFxxxE"/>
    <property type="match status" value="1"/>
</dbReference>
<reference evidence="3 4" key="1">
    <citation type="journal article" date="2019" name="Nat. Med.">
        <title>A library of human gut bacterial isolates paired with longitudinal multiomics data enables mechanistic microbiome research.</title>
        <authorList>
            <person name="Poyet M."/>
            <person name="Groussin M."/>
            <person name="Gibbons S.M."/>
            <person name="Avila-Pacheco J."/>
            <person name="Jiang X."/>
            <person name="Kearney S.M."/>
            <person name="Perrotta A.R."/>
            <person name="Berdy B."/>
            <person name="Zhao S."/>
            <person name="Lieberman T.D."/>
            <person name="Swanson P.K."/>
            <person name="Smith M."/>
            <person name="Roesemann S."/>
            <person name="Alexander J.E."/>
            <person name="Rich S.A."/>
            <person name="Livny J."/>
            <person name="Vlamakis H."/>
            <person name="Clish C."/>
            <person name="Bullock K."/>
            <person name="Deik A."/>
            <person name="Scott J."/>
            <person name="Pierce K.A."/>
            <person name="Xavier R.J."/>
            <person name="Alm E.J."/>
        </authorList>
    </citation>
    <scope>NUCLEOTIDE SEQUENCE</scope>
    <source>
        <strain evidence="3">BIOML-A179</strain>
        <strain evidence="2 4">BIOML-A198</strain>
    </source>
</reference>
<evidence type="ECO:0000313" key="2">
    <source>
        <dbReference type="EMBL" id="MTK21417.1"/>
    </source>
</evidence>
<dbReference type="EMBL" id="WMQE01000016">
    <property type="protein sequence ID" value="MTK21417.1"/>
    <property type="molecule type" value="Genomic_DNA"/>
</dbReference>
<organism evidence="3">
    <name type="scientific">Turicibacter sanguinis</name>
    <dbReference type="NCBI Taxonomy" id="154288"/>
    <lineage>
        <taxon>Bacteria</taxon>
        <taxon>Bacillati</taxon>
        <taxon>Bacillota</taxon>
        <taxon>Erysipelotrichia</taxon>
        <taxon>Erysipelotrichales</taxon>
        <taxon>Turicibacteraceae</taxon>
        <taxon>Turicibacter</taxon>
    </lineage>
</organism>
<dbReference type="Gene3D" id="3.30.700.10">
    <property type="entry name" value="Glycoprotein, Type 4 Pilin"/>
    <property type="match status" value="1"/>
</dbReference>
<dbReference type="InterPro" id="IPR045584">
    <property type="entry name" value="Pilin-like"/>
</dbReference>
<accession>A0A6G2CGL2</accession>
<dbReference type="EMBL" id="WMQV01000003">
    <property type="protein sequence ID" value="MTL93364.1"/>
    <property type="molecule type" value="Genomic_DNA"/>
</dbReference>